<keyword evidence="2" id="KW-1185">Reference proteome</keyword>
<dbReference type="EMBL" id="BNCI01000001">
    <property type="protein sequence ID" value="GHF12515.1"/>
    <property type="molecule type" value="Genomic_DNA"/>
</dbReference>
<proteinExistence type="predicted"/>
<sequence length="464" mass="51748">MDLKDRLNRLKQRGTKDRSFASSVPVAGCREQFPGLPRDAKQQQIIIGLDFGTAFTKVVISNGSQHYAVKWHLDGQRNPFLLPGRFYEAPDGTCSLSDNGGRPISDMKLRLLDGSHGANTQEDTILFLALAFQGVRSFVFNDLKEIFAGKKINWFINVGLPTDGFHDEQLSELYRNLIVKAWSLGLVEVISRGKLATLVPKSAETSFSYDAICVFPEFVAQITGYVRSPQRQPDLHLLIDVGAGTLDVTSFNVTKNDNLEDKFPIFDRRIEKLGTRYLQRRRLVGVQTTDTLELDPFHAVPTFARMCELTNITKGELKLRDNAFAKDVATVIRSLLMYTKQTRYPTSEKWKVGLPVFLCGGGGKCDFYAELIADGTQFSNCPFQIKSLPRPENFIAEGLLPDHFDRLSVAYGLSYDAFDLGEIKKQNEVSDFHETGAASSPQLCPKCHGAGFCPKCGSSGWVYT</sequence>
<reference evidence="1" key="1">
    <citation type="journal article" date="2014" name="Int. J. Syst. Evol. Microbiol.">
        <title>Complete genome sequence of Corynebacterium casei LMG S-19264T (=DSM 44701T), isolated from a smear-ripened cheese.</title>
        <authorList>
            <consortium name="US DOE Joint Genome Institute (JGI-PGF)"/>
            <person name="Walter F."/>
            <person name="Albersmeier A."/>
            <person name="Kalinowski J."/>
            <person name="Ruckert C."/>
        </authorList>
    </citation>
    <scope>NUCLEOTIDE SEQUENCE</scope>
    <source>
        <strain evidence="1">KCTC 42590</strain>
    </source>
</reference>
<dbReference type="InterPro" id="IPR043129">
    <property type="entry name" value="ATPase_NBD"/>
</dbReference>
<gene>
    <name evidence="1" type="ORF">GCM10017044_03090</name>
</gene>
<evidence type="ECO:0000313" key="2">
    <source>
        <dbReference type="Proteomes" id="UP000630923"/>
    </source>
</evidence>
<accession>A0A919E4E8</accession>
<comment type="caution">
    <text evidence="1">The sequence shown here is derived from an EMBL/GenBank/DDBJ whole genome shotgun (WGS) entry which is preliminary data.</text>
</comment>
<dbReference type="AlphaFoldDB" id="A0A919E4E8"/>
<dbReference type="SUPFAM" id="SSF53067">
    <property type="entry name" value="Actin-like ATPase domain"/>
    <property type="match status" value="1"/>
</dbReference>
<evidence type="ECO:0000313" key="1">
    <source>
        <dbReference type="EMBL" id="GHF12515.1"/>
    </source>
</evidence>
<organism evidence="1 2">
    <name type="scientific">Kordiimonas sediminis</name>
    <dbReference type="NCBI Taxonomy" id="1735581"/>
    <lineage>
        <taxon>Bacteria</taxon>
        <taxon>Pseudomonadati</taxon>
        <taxon>Pseudomonadota</taxon>
        <taxon>Alphaproteobacteria</taxon>
        <taxon>Kordiimonadales</taxon>
        <taxon>Kordiimonadaceae</taxon>
        <taxon>Kordiimonas</taxon>
    </lineage>
</organism>
<dbReference type="Proteomes" id="UP000630923">
    <property type="component" value="Unassembled WGS sequence"/>
</dbReference>
<dbReference type="RefSeq" id="WP_191249804.1">
    <property type="nucleotide sequence ID" value="NZ_BNCI01000001.1"/>
</dbReference>
<name>A0A919E4E8_9PROT</name>
<protein>
    <recommendedName>
        <fullName evidence="3">Hsp70 family protein</fullName>
    </recommendedName>
</protein>
<evidence type="ECO:0008006" key="3">
    <source>
        <dbReference type="Google" id="ProtNLM"/>
    </source>
</evidence>
<reference evidence="1" key="2">
    <citation type="submission" date="2020-09" db="EMBL/GenBank/DDBJ databases">
        <authorList>
            <person name="Sun Q."/>
            <person name="Kim S."/>
        </authorList>
    </citation>
    <scope>NUCLEOTIDE SEQUENCE</scope>
    <source>
        <strain evidence="1">KCTC 42590</strain>
    </source>
</reference>